<feature type="binding site" description="axial binding residue" evidence="5">
    <location>
        <position position="67"/>
    </location>
    <ligand>
        <name>heme c</name>
        <dbReference type="ChEBI" id="CHEBI:61717"/>
        <label>1</label>
    </ligand>
    <ligandPart>
        <name>Fe</name>
        <dbReference type="ChEBI" id="CHEBI:18248"/>
    </ligandPart>
</feature>
<evidence type="ECO:0000256" key="3">
    <source>
        <dbReference type="ARBA" id="ARBA00023004"/>
    </source>
</evidence>
<keyword evidence="2 5" id="KW-0479">Metal-binding</keyword>
<reference evidence="8 10" key="1">
    <citation type="submission" date="2015-04" db="EMBL/GenBank/DDBJ databases">
        <title>The draft genome sequence of Roseovarius indicus B108T.</title>
        <authorList>
            <person name="Li G."/>
            <person name="Lai Q."/>
            <person name="Shao Z."/>
            <person name="Yan P."/>
        </authorList>
    </citation>
    <scope>NUCLEOTIDE SEQUENCE [LARGE SCALE GENOMIC DNA]</scope>
    <source>
        <strain evidence="8 10">B108</strain>
    </source>
</reference>
<feature type="domain" description="Cytochrome c" evidence="7">
    <location>
        <begin position="49"/>
        <end position="152"/>
    </location>
</feature>
<dbReference type="GO" id="GO:0009055">
    <property type="term" value="F:electron transfer activity"/>
    <property type="evidence" value="ECO:0007669"/>
    <property type="project" value="InterPro"/>
</dbReference>
<dbReference type="RefSeq" id="WP_057816091.1">
    <property type="nucleotide sequence ID" value="NZ_CP031598.1"/>
</dbReference>
<dbReference type="GO" id="GO:0016614">
    <property type="term" value="F:oxidoreductase activity, acting on CH-OH group of donors"/>
    <property type="evidence" value="ECO:0007669"/>
    <property type="project" value="InterPro"/>
</dbReference>
<dbReference type="PATRIC" id="fig|540747.5.peg.5067"/>
<dbReference type="Proteomes" id="UP000325785">
    <property type="component" value="Chromosome"/>
</dbReference>
<keyword evidence="1 4" id="KW-0349">Heme</keyword>
<evidence type="ECO:0000313" key="9">
    <source>
        <dbReference type="EMBL" id="QEW27162.1"/>
    </source>
</evidence>
<dbReference type="EMBL" id="CP031598">
    <property type="protein sequence ID" value="QEW27162.1"/>
    <property type="molecule type" value="Genomic_DNA"/>
</dbReference>
<feature type="domain" description="Cytochrome c" evidence="7">
    <location>
        <begin position="319"/>
        <end position="409"/>
    </location>
</feature>
<dbReference type="OrthoDB" id="9811281at2"/>
<gene>
    <name evidence="9" type="primary">nicB_1</name>
    <name evidence="9" type="ORF">RIdsm_02972</name>
    <name evidence="8" type="ORF">XM52_10710</name>
</gene>
<keyword evidence="6" id="KW-0472">Membrane</keyword>
<feature type="binding site" description="covalent" evidence="4">
    <location>
        <position position="66"/>
    </location>
    <ligand>
        <name>heme c</name>
        <dbReference type="ChEBI" id="CHEBI:61717"/>
        <label>1</label>
    </ligand>
</feature>
<feature type="binding site" description="covalent" evidence="4">
    <location>
        <position position="63"/>
    </location>
    <ligand>
        <name>heme c</name>
        <dbReference type="ChEBI" id="CHEBI:61717"/>
        <label>1</label>
    </ligand>
</feature>
<dbReference type="STRING" id="540747.SAMN04488031_101373"/>
<dbReference type="PANTHER" id="PTHR35008">
    <property type="entry name" value="BLL4482 PROTEIN-RELATED"/>
    <property type="match status" value="1"/>
</dbReference>
<evidence type="ECO:0000313" key="8">
    <source>
        <dbReference type="EMBL" id="KRS18013.1"/>
    </source>
</evidence>
<dbReference type="InterPro" id="IPR009056">
    <property type="entry name" value="Cyt_c-like_dom"/>
</dbReference>
<protein>
    <submittedName>
        <fullName evidence="8">Cytochrome Cbb3</fullName>
    </submittedName>
    <submittedName>
        <fullName evidence="9">Nicotinate dehydrogenase subunit B</fullName>
        <ecNumber evidence="9">1.17.2.1</ecNumber>
    </submittedName>
</protein>
<feature type="domain" description="Cytochrome c" evidence="7">
    <location>
        <begin position="199"/>
        <end position="305"/>
    </location>
</feature>
<evidence type="ECO:0000256" key="2">
    <source>
        <dbReference type="ARBA" id="ARBA00022723"/>
    </source>
</evidence>
<dbReference type="KEGG" id="rid:RIdsm_02972"/>
<dbReference type="AlphaFoldDB" id="A0A0T5PA75"/>
<evidence type="ECO:0000259" key="7">
    <source>
        <dbReference type="PROSITE" id="PS51007"/>
    </source>
</evidence>
<dbReference type="InterPro" id="IPR036909">
    <property type="entry name" value="Cyt_c-like_dom_sf"/>
</dbReference>
<evidence type="ECO:0000313" key="11">
    <source>
        <dbReference type="Proteomes" id="UP000325785"/>
    </source>
</evidence>
<dbReference type="PIRSF" id="PIRSF000018">
    <property type="entry name" value="Mb_ADH_cyt_c"/>
    <property type="match status" value="1"/>
</dbReference>
<name>A0A0T5PA75_9RHOB</name>
<dbReference type="EC" id="1.17.2.1" evidence="9"/>
<evidence type="ECO:0000256" key="1">
    <source>
        <dbReference type="ARBA" id="ARBA00022617"/>
    </source>
</evidence>
<feature type="binding site" description="axial binding residue" evidence="5">
    <location>
        <position position="336"/>
    </location>
    <ligand>
        <name>heme c</name>
        <dbReference type="ChEBI" id="CHEBI:61717"/>
        <label>3</label>
    </ligand>
    <ligandPart>
        <name>Fe</name>
        <dbReference type="ChEBI" id="CHEBI:18248"/>
    </ligandPart>
</feature>
<evidence type="ECO:0000313" key="10">
    <source>
        <dbReference type="Proteomes" id="UP000051401"/>
    </source>
</evidence>
<feature type="transmembrane region" description="Helical" evidence="6">
    <location>
        <begin position="7"/>
        <end position="26"/>
    </location>
</feature>
<sequence>MRTLFRVLAGLVLLGVIVAVVIFFGFTGAGPVPPASRDLEALDDEARAEMVALGEYVAKAGDCAACHESEDGLALAGGTPMETPMGTVYGTNITPSETHGIGDYSPDDLYRAMVYGIAPGERRLYPAMPYTSYHAVSREDIDALYVYLMAQDPVEKPNRDADMAFPFNIRPLVAFWNLIYRPDPPEEPGPGLSGGDRLADAGRGAYLVDVLGHCGECHTPRNLAFAKTGEHLGGTVIEGAVAPDITPQGLAGRGWTEADLSQFLSTGLSPQGVMTFRMFPVLSHSTKYLPERDIEAVSAYLAQEMPEPSEPPSDPGAIDAHPDGHRLYVGLCAGCHGTNGSGQPSGSVAMVGNTTLMLDNPLNLQRVIREGIPARQLSGHLRMQEMPAFDTTLAEAELEDLSGYLRARWGAEAMQGE</sequence>
<dbReference type="GO" id="GO:0005506">
    <property type="term" value="F:iron ion binding"/>
    <property type="evidence" value="ECO:0007669"/>
    <property type="project" value="InterPro"/>
</dbReference>
<reference evidence="9 11" key="2">
    <citation type="submission" date="2018-08" db="EMBL/GenBank/DDBJ databases">
        <title>Genetic Globetrotter - A new plasmid hitch-hiking vast phylogenetic and geographic distances.</title>
        <authorList>
            <person name="Vollmers J."/>
            <person name="Petersen J."/>
        </authorList>
    </citation>
    <scope>NUCLEOTIDE SEQUENCE [LARGE SCALE GENOMIC DNA]</scope>
    <source>
        <strain evidence="9 11">DSM 26383</strain>
    </source>
</reference>
<dbReference type="Proteomes" id="UP000051401">
    <property type="component" value="Unassembled WGS sequence"/>
</dbReference>
<feature type="binding site" description="covalent" evidence="4">
    <location>
        <position position="335"/>
    </location>
    <ligand>
        <name>heme c</name>
        <dbReference type="ChEBI" id="CHEBI:61717"/>
        <label>3</label>
    </ligand>
</feature>
<dbReference type="InterPro" id="IPR014353">
    <property type="entry name" value="Membr-bd_ADH_cyt_c"/>
</dbReference>
<dbReference type="PROSITE" id="PS51007">
    <property type="entry name" value="CYTC"/>
    <property type="match status" value="3"/>
</dbReference>
<keyword evidence="3 5" id="KW-0408">Iron</keyword>
<evidence type="ECO:0000256" key="6">
    <source>
        <dbReference type="SAM" id="Phobius"/>
    </source>
</evidence>
<feature type="binding site" description="covalent" evidence="4">
    <location>
        <position position="217"/>
    </location>
    <ligand>
        <name>heme c</name>
        <dbReference type="ChEBI" id="CHEBI:61717"/>
        <label>2</label>
    </ligand>
</feature>
<keyword evidence="6" id="KW-0812">Transmembrane</keyword>
<evidence type="ECO:0000256" key="4">
    <source>
        <dbReference type="PIRSR" id="PIRSR000018-50"/>
    </source>
</evidence>
<keyword evidence="10" id="KW-1185">Reference proteome</keyword>
<proteinExistence type="predicted"/>
<dbReference type="EMBL" id="LAXI01000005">
    <property type="protein sequence ID" value="KRS18013.1"/>
    <property type="molecule type" value="Genomic_DNA"/>
</dbReference>
<keyword evidence="6" id="KW-1133">Transmembrane helix</keyword>
<organism evidence="8 10">
    <name type="scientific">Roseovarius indicus</name>
    <dbReference type="NCBI Taxonomy" id="540747"/>
    <lineage>
        <taxon>Bacteria</taxon>
        <taxon>Pseudomonadati</taxon>
        <taxon>Pseudomonadota</taxon>
        <taxon>Alphaproteobacteria</taxon>
        <taxon>Rhodobacterales</taxon>
        <taxon>Roseobacteraceae</taxon>
        <taxon>Roseovarius</taxon>
    </lineage>
</organism>
<keyword evidence="9" id="KW-0560">Oxidoreductase</keyword>
<dbReference type="InterPro" id="IPR051459">
    <property type="entry name" value="Cytochrome_c-type_DH"/>
</dbReference>
<dbReference type="Pfam" id="PF13442">
    <property type="entry name" value="Cytochrome_CBB3"/>
    <property type="match status" value="1"/>
</dbReference>
<comment type="cofactor">
    <cofactor evidence="4">
        <name>heme c</name>
        <dbReference type="ChEBI" id="CHEBI:61717"/>
    </cofactor>
    <text evidence="4">Binds 3 heme c groups covalently per subunit.</text>
</comment>
<feature type="binding site" description="covalent" evidence="4">
    <location>
        <position position="214"/>
    </location>
    <ligand>
        <name>heme c</name>
        <dbReference type="ChEBI" id="CHEBI:61717"/>
        <label>2</label>
    </ligand>
</feature>
<dbReference type="SUPFAM" id="SSF46626">
    <property type="entry name" value="Cytochrome c"/>
    <property type="match status" value="3"/>
</dbReference>
<evidence type="ECO:0000256" key="5">
    <source>
        <dbReference type="PIRSR" id="PIRSR000018-51"/>
    </source>
</evidence>
<accession>A0A0T5PA75</accession>
<dbReference type="GO" id="GO:0020037">
    <property type="term" value="F:heme binding"/>
    <property type="evidence" value="ECO:0007669"/>
    <property type="project" value="InterPro"/>
</dbReference>
<dbReference type="GO" id="GO:0016020">
    <property type="term" value="C:membrane"/>
    <property type="evidence" value="ECO:0007669"/>
    <property type="project" value="InterPro"/>
</dbReference>
<feature type="binding site" description="covalent" evidence="4">
    <location>
        <position position="332"/>
    </location>
    <ligand>
        <name>heme c</name>
        <dbReference type="ChEBI" id="CHEBI:61717"/>
        <label>3</label>
    </ligand>
</feature>
<feature type="binding site" description="axial binding residue" evidence="5">
    <location>
        <position position="218"/>
    </location>
    <ligand>
        <name>heme c</name>
        <dbReference type="ChEBI" id="CHEBI:61717"/>
        <label>2</label>
    </ligand>
    <ligandPart>
        <name>Fe</name>
        <dbReference type="ChEBI" id="CHEBI:18248"/>
    </ligandPart>
</feature>
<dbReference type="PANTHER" id="PTHR35008:SF4">
    <property type="entry name" value="BLL4482 PROTEIN"/>
    <property type="match status" value="1"/>
</dbReference>
<dbReference type="Gene3D" id="1.10.760.10">
    <property type="entry name" value="Cytochrome c-like domain"/>
    <property type="match status" value="2"/>
</dbReference>